<dbReference type="GO" id="GO:0005886">
    <property type="term" value="C:plasma membrane"/>
    <property type="evidence" value="ECO:0007669"/>
    <property type="project" value="UniProtKB-SubCell"/>
</dbReference>
<protein>
    <recommendedName>
        <fullName evidence="7">ATP synthase subunit delta</fullName>
    </recommendedName>
    <alternativeName>
        <fullName evidence="7">ATP synthase F(1) sector subunit delta</fullName>
    </alternativeName>
    <alternativeName>
        <fullName evidence="7">F-type ATPase subunit delta</fullName>
        <shortName evidence="7">F-ATPase subunit delta</shortName>
    </alternativeName>
</protein>
<dbReference type="GO" id="GO:0046933">
    <property type="term" value="F:proton-transporting ATP synthase activity, rotational mechanism"/>
    <property type="evidence" value="ECO:0007669"/>
    <property type="project" value="UniProtKB-UniRule"/>
</dbReference>
<dbReference type="STRING" id="568860.SAMN05421811_116121"/>
<reference evidence="8 9" key="1">
    <citation type="submission" date="2016-10" db="EMBL/GenBank/DDBJ databases">
        <authorList>
            <person name="de Groot N.N."/>
        </authorList>
    </citation>
    <scope>NUCLEOTIDE SEQUENCE [LARGE SCALE GENOMIC DNA]</scope>
    <source>
        <strain evidence="8 9">CGMCC 4.5598</strain>
    </source>
</reference>
<dbReference type="Proteomes" id="UP000199361">
    <property type="component" value="Unassembled WGS sequence"/>
</dbReference>
<evidence type="ECO:0000313" key="8">
    <source>
        <dbReference type="EMBL" id="SEU39060.1"/>
    </source>
</evidence>
<gene>
    <name evidence="7" type="primary">atpH</name>
    <name evidence="8" type="ORF">SAMN05421811_116121</name>
</gene>
<evidence type="ECO:0000256" key="2">
    <source>
        <dbReference type="ARBA" id="ARBA00022448"/>
    </source>
</evidence>
<name>A0A1I0LHM5_9ACTN</name>
<evidence type="ECO:0000256" key="5">
    <source>
        <dbReference type="ARBA" id="ARBA00023136"/>
    </source>
</evidence>
<dbReference type="GO" id="GO:0045259">
    <property type="term" value="C:proton-transporting ATP synthase complex"/>
    <property type="evidence" value="ECO:0007669"/>
    <property type="project" value="UniProtKB-KW"/>
</dbReference>
<proteinExistence type="inferred from homology"/>
<dbReference type="PRINTS" id="PR00125">
    <property type="entry name" value="ATPASEDELTA"/>
</dbReference>
<organism evidence="8 9">
    <name type="scientific">Nonomuraea wenchangensis</name>
    <dbReference type="NCBI Taxonomy" id="568860"/>
    <lineage>
        <taxon>Bacteria</taxon>
        <taxon>Bacillati</taxon>
        <taxon>Actinomycetota</taxon>
        <taxon>Actinomycetes</taxon>
        <taxon>Streptosporangiales</taxon>
        <taxon>Streptosporangiaceae</taxon>
        <taxon>Nonomuraea</taxon>
    </lineage>
</organism>
<keyword evidence="2 7" id="KW-0813">Transport</keyword>
<keyword evidence="7" id="KW-1003">Cell membrane</keyword>
<comment type="function">
    <text evidence="7">This protein is part of the stalk that links CF(0) to CF(1). It either transmits conformational changes from CF(0) to CF(1) or is implicated in proton conduction.</text>
</comment>
<dbReference type="InterPro" id="IPR026015">
    <property type="entry name" value="ATP_synth_OSCP/delta_N_sf"/>
</dbReference>
<keyword evidence="7" id="KW-0139">CF(1)</keyword>
<keyword evidence="6 7" id="KW-0066">ATP synthesis</keyword>
<dbReference type="NCBIfam" id="TIGR01145">
    <property type="entry name" value="ATP_synt_delta"/>
    <property type="match status" value="1"/>
</dbReference>
<keyword evidence="4 7" id="KW-0406">Ion transport</keyword>
<dbReference type="EMBL" id="FOHX01000016">
    <property type="protein sequence ID" value="SEU39060.1"/>
    <property type="molecule type" value="Genomic_DNA"/>
</dbReference>
<dbReference type="InterPro" id="IPR000711">
    <property type="entry name" value="ATPase_OSCP/dsu"/>
</dbReference>
<comment type="similarity">
    <text evidence="7">Belongs to the ATPase delta chain family.</text>
</comment>
<keyword evidence="5 7" id="KW-0472">Membrane</keyword>
<dbReference type="RefSeq" id="WP_091090835.1">
    <property type="nucleotide sequence ID" value="NZ_FOHX01000016.1"/>
</dbReference>
<evidence type="ECO:0000256" key="6">
    <source>
        <dbReference type="ARBA" id="ARBA00023310"/>
    </source>
</evidence>
<dbReference type="Gene3D" id="1.10.520.20">
    <property type="entry name" value="N-terminal domain of the delta subunit of the F1F0-ATP synthase"/>
    <property type="match status" value="1"/>
</dbReference>
<evidence type="ECO:0000313" key="9">
    <source>
        <dbReference type="Proteomes" id="UP000199361"/>
    </source>
</evidence>
<dbReference type="PANTHER" id="PTHR11910">
    <property type="entry name" value="ATP SYNTHASE DELTA CHAIN"/>
    <property type="match status" value="1"/>
</dbReference>
<keyword evidence="3 7" id="KW-0375">Hydrogen ion transport</keyword>
<dbReference type="OrthoDB" id="5242917at2"/>
<keyword evidence="9" id="KW-1185">Reference proteome</keyword>
<evidence type="ECO:0000256" key="7">
    <source>
        <dbReference type="HAMAP-Rule" id="MF_01416"/>
    </source>
</evidence>
<dbReference type="Pfam" id="PF00213">
    <property type="entry name" value="OSCP"/>
    <property type="match status" value="1"/>
</dbReference>
<comment type="subcellular location">
    <subcellularLocation>
        <location evidence="7">Cell membrane</location>
        <topology evidence="7">Peripheral membrane protein</topology>
    </subcellularLocation>
    <subcellularLocation>
        <location evidence="1">Membrane</location>
    </subcellularLocation>
</comment>
<dbReference type="AlphaFoldDB" id="A0A1I0LHM5"/>
<dbReference type="SUPFAM" id="SSF47928">
    <property type="entry name" value="N-terminal domain of the delta subunit of the F1F0-ATP synthase"/>
    <property type="match status" value="1"/>
</dbReference>
<accession>A0A1I0LHM5</accession>
<comment type="function">
    <text evidence="7">F(1)F(0) ATP synthase produces ATP from ADP in the presence of a proton or sodium gradient. F-type ATPases consist of two structural domains, F(1) containing the extramembraneous catalytic core and F(0) containing the membrane proton channel, linked together by a central stalk and a peripheral stalk. During catalysis, ATP synthesis in the catalytic domain of F(1) is coupled via a rotary mechanism of the central stalk subunits to proton translocation.</text>
</comment>
<evidence type="ECO:0000256" key="1">
    <source>
        <dbReference type="ARBA" id="ARBA00004370"/>
    </source>
</evidence>
<dbReference type="NCBIfam" id="NF009967">
    <property type="entry name" value="PRK13430.1"/>
    <property type="match status" value="1"/>
</dbReference>
<sequence>MRGLSRTSLAEVEERFNAAAGTADLGTLSDELFAVADLLDREHGLRRALSDQARPAEAKTRTVRALLEGKVGAAALATVESAVAARWSRAGDLADVLERLGVIAAAAEAEGQSRLDDVEDELFRFGRVVAGSPDLRRALADPTAPAAGKRQLLSDLLGGKVAPTSLRLITQVVLHPRGRSLEAGLEEFGQLVAQQRQRLVAVVRTAVELTEAQKRRLASWLRTSYGRDVHLNVEVDKRVLGGFSVRIGDEIIDTTIVGRIEEVRRRLAG</sequence>
<evidence type="ECO:0000256" key="3">
    <source>
        <dbReference type="ARBA" id="ARBA00022781"/>
    </source>
</evidence>
<evidence type="ECO:0000256" key="4">
    <source>
        <dbReference type="ARBA" id="ARBA00023065"/>
    </source>
</evidence>
<dbReference type="HAMAP" id="MF_01416">
    <property type="entry name" value="ATP_synth_delta_bact"/>
    <property type="match status" value="1"/>
</dbReference>